<dbReference type="EMBL" id="BTSX01000002">
    <property type="protein sequence ID" value="GMS82244.1"/>
    <property type="molecule type" value="Genomic_DNA"/>
</dbReference>
<dbReference type="CDD" id="cd01040">
    <property type="entry name" value="Mb-like"/>
    <property type="match status" value="1"/>
</dbReference>
<feature type="region of interest" description="Disordered" evidence="1">
    <location>
        <begin position="1"/>
        <end position="85"/>
    </location>
</feature>
<dbReference type="InterPro" id="IPR000971">
    <property type="entry name" value="Globin"/>
</dbReference>
<sequence>DAGMGNREGSLASRQSTFSDISSSSHSRQAGCPYRPTSGSRSSSDSEPSTGGSTTNNNNNNNNSNGSGGCPMSRGSANKASVRSTGGCPDLEVLQAASHKMAPMKQRKVSRAASAGRIRTRRSFKSLPGMGALSSKTEVMSDDMKSCVQEIWSVLHSIVPSTTHMGCCIYQRIFESAPELRNVFRIPEDVLDLTTFEPFHRSAKLFVSVIDLCVRSIFTLECEMGPVLVMYGRRHYHYLFDFQYQQEDSGFRGVHLPIFAQSIFEFIFNTLPEQERSEEGQMGWQLLLGYINSKISEGYELEKHRNASLRRKSAL</sequence>
<feature type="domain" description="Globin" evidence="2">
    <location>
        <begin position="139"/>
        <end position="300"/>
    </location>
</feature>
<accession>A0AAV5SLL6</accession>
<dbReference type="SUPFAM" id="SSF46458">
    <property type="entry name" value="Globin-like"/>
    <property type="match status" value="1"/>
</dbReference>
<dbReference type="GO" id="GO:0020037">
    <property type="term" value="F:heme binding"/>
    <property type="evidence" value="ECO:0007669"/>
    <property type="project" value="InterPro"/>
</dbReference>
<feature type="compositionally biased region" description="Polar residues" evidence="1">
    <location>
        <begin position="75"/>
        <end position="84"/>
    </location>
</feature>
<dbReference type="Proteomes" id="UP001432027">
    <property type="component" value="Unassembled WGS sequence"/>
</dbReference>
<evidence type="ECO:0000256" key="1">
    <source>
        <dbReference type="SAM" id="MobiDB-lite"/>
    </source>
</evidence>
<feature type="compositionally biased region" description="Low complexity" evidence="1">
    <location>
        <begin position="13"/>
        <end position="27"/>
    </location>
</feature>
<organism evidence="3 4">
    <name type="scientific">Pristionchus entomophagus</name>
    <dbReference type="NCBI Taxonomy" id="358040"/>
    <lineage>
        <taxon>Eukaryota</taxon>
        <taxon>Metazoa</taxon>
        <taxon>Ecdysozoa</taxon>
        <taxon>Nematoda</taxon>
        <taxon>Chromadorea</taxon>
        <taxon>Rhabditida</taxon>
        <taxon>Rhabditina</taxon>
        <taxon>Diplogasteromorpha</taxon>
        <taxon>Diplogasteroidea</taxon>
        <taxon>Neodiplogasteridae</taxon>
        <taxon>Pristionchus</taxon>
    </lineage>
</organism>
<dbReference type="InterPro" id="IPR009050">
    <property type="entry name" value="Globin-like_sf"/>
</dbReference>
<gene>
    <name evidence="3" type="ORF">PENTCL1PPCAC_4419</name>
</gene>
<feature type="region of interest" description="Disordered" evidence="1">
    <location>
        <begin position="97"/>
        <end position="116"/>
    </location>
</feature>
<dbReference type="AlphaFoldDB" id="A0AAV5SLL6"/>
<evidence type="ECO:0000313" key="4">
    <source>
        <dbReference type="Proteomes" id="UP001432027"/>
    </source>
</evidence>
<comment type="caution">
    <text evidence="3">The sequence shown here is derived from an EMBL/GenBank/DDBJ whole genome shotgun (WGS) entry which is preliminary data.</text>
</comment>
<keyword evidence="4" id="KW-1185">Reference proteome</keyword>
<reference evidence="3" key="1">
    <citation type="submission" date="2023-10" db="EMBL/GenBank/DDBJ databases">
        <title>Genome assembly of Pristionchus species.</title>
        <authorList>
            <person name="Yoshida K."/>
            <person name="Sommer R.J."/>
        </authorList>
    </citation>
    <scope>NUCLEOTIDE SEQUENCE</scope>
    <source>
        <strain evidence="3">RS0144</strain>
    </source>
</reference>
<protein>
    <recommendedName>
        <fullName evidence="2">Globin domain-containing protein</fullName>
    </recommendedName>
</protein>
<dbReference type="Gene3D" id="1.10.490.10">
    <property type="entry name" value="Globins"/>
    <property type="match status" value="1"/>
</dbReference>
<proteinExistence type="predicted"/>
<name>A0AAV5SLL6_9BILA</name>
<evidence type="ECO:0000259" key="2">
    <source>
        <dbReference type="PROSITE" id="PS01033"/>
    </source>
</evidence>
<feature type="compositionally biased region" description="Low complexity" evidence="1">
    <location>
        <begin position="37"/>
        <end position="65"/>
    </location>
</feature>
<dbReference type="GO" id="GO:0019825">
    <property type="term" value="F:oxygen binding"/>
    <property type="evidence" value="ECO:0007669"/>
    <property type="project" value="InterPro"/>
</dbReference>
<evidence type="ECO:0000313" key="3">
    <source>
        <dbReference type="EMBL" id="GMS82244.1"/>
    </source>
</evidence>
<dbReference type="InterPro" id="IPR012292">
    <property type="entry name" value="Globin/Proto"/>
</dbReference>
<dbReference type="InterPro" id="IPR044399">
    <property type="entry name" value="Mb-like_M"/>
</dbReference>
<dbReference type="PROSITE" id="PS01033">
    <property type="entry name" value="GLOBIN"/>
    <property type="match status" value="1"/>
</dbReference>
<feature type="non-terminal residue" evidence="3">
    <location>
        <position position="1"/>
    </location>
</feature>